<feature type="domain" description="USP" evidence="7">
    <location>
        <begin position="209"/>
        <end position="536"/>
    </location>
</feature>
<dbReference type="GeneID" id="30983389"/>
<keyword evidence="5" id="KW-0788">Thiol protease</keyword>
<dbReference type="SUPFAM" id="SSF57850">
    <property type="entry name" value="RING/U-box"/>
    <property type="match status" value="1"/>
</dbReference>
<dbReference type="SUPFAM" id="SSF54001">
    <property type="entry name" value="Cysteine proteinases"/>
    <property type="match status" value="1"/>
</dbReference>
<dbReference type="PANTHER" id="PTHR24006:SF937">
    <property type="entry name" value="UBIQUITIN CARBOXYL-TERMINAL HYDROLASE"/>
    <property type="match status" value="1"/>
</dbReference>
<feature type="region of interest" description="Disordered" evidence="6">
    <location>
        <begin position="1"/>
        <end position="38"/>
    </location>
</feature>
<dbReference type="Pfam" id="PF02148">
    <property type="entry name" value="zf-UBP"/>
    <property type="match status" value="1"/>
</dbReference>
<protein>
    <recommendedName>
        <fullName evidence="5">Ubiquitin carboxyl-terminal hydrolase</fullName>
        <ecNumber evidence="5">3.4.19.12</ecNumber>
    </recommendedName>
</protein>
<evidence type="ECO:0000256" key="6">
    <source>
        <dbReference type="SAM" id="MobiDB-lite"/>
    </source>
</evidence>
<dbReference type="PROSITE" id="PS00972">
    <property type="entry name" value="USP_1"/>
    <property type="match status" value="1"/>
</dbReference>
<sequence length="538" mass="60261">MSTSRKTTPGPSQYGVSSASSFSSSSSRPSTRPAIELTPPPDNYALIGPCYHVESVLASKAKETVFLTYRQAVIIAQSVSPDKVYRSKKDGGEIPHNRLIHKKSESLKCSDCSLNNFQHNFICLQCPHVGCFNNHAYTHYKLQQHLFGIDSHNGLLYCFLCGDYVNHPQLEQIRSEIADGTSAHVSDQNTELIANNYSDPAIKTISGLKGFVNLGATCFMSSILQTLIHNPFVKYRFFNNDFHYFNCDKNDGEPADEYNACITCSIDNIFQNFYTSGTNEGFGMTNLLTTAWYKKKSLAGFQEQDAHEFWQFILNEFHLDHERIQTNLGHASPSLSDSGCTCITHTTFAGELQSSIQCLSCKSVTRTIDPMMDLSLEINHLKNKKGVTLYDCLDLYTLEEKLDVMYTCRSCGEKTKAIKSLKIKTLAPVVSIQLKRFEHNFNETPTKIDTPVITPLYLNLTKYAYDAGASMGVDGTKVYELFALVCHIGSVNTGHYIVLIKNGAGQWFKFDDSVITLVSQDEVTTSNAYLLFYITHRI</sequence>
<dbReference type="InterPro" id="IPR001607">
    <property type="entry name" value="Znf_UBP"/>
</dbReference>
<feature type="domain" description="UBP-type" evidence="8">
    <location>
        <begin position="92"/>
        <end position="184"/>
    </location>
</feature>
<evidence type="ECO:0000313" key="10">
    <source>
        <dbReference type="Proteomes" id="UP000094285"/>
    </source>
</evidence>
<accession>A0A1E4SSD7</accession>
<dbReference type="EMBL" id="KV453909">
    <property type="protein sequence ID" value="ODV82430.1"/>
    <property type="molecule type" value="Genomic_DNA"/>
</dbReference>
<keyword evidence="5" id="KW-0833">Ubl conjugation pathway</keyword>
<dbReference type="InterPro" id="IPR050164">
    <property type="entry name" value="Peptidase_C19"/>
</dbReference>
<comment type="similarity">
    <text evidence="5">Belongs to the peptidase C19 family.</text>
</comment>
<comment type="catalytic activity">
    <reaction evidence="5">
        <text>Thiol-dependent hydrolysis of ester, thioester, amide, peptide and isopeptide bonds formed by the C-terminal Gly of ubiquitin (a 76-residue protein attached to proteins as an intracellular targeting signal).</text>
        <dbReference type="EC" id="3.4.19.12"/>
    </reaction>
</comment>
<keyword evidence="5" id="KW-0645">Protease</keyword>
<dbReference type="GO" id="GO:0005829">
    <property type="term" value="C:cytosol"/>
    <property type="evidence" value="ECO:0007669"/>
    <property type="project" value="TreeGrafter"/>
</dbReference>
<dbReference type="Pfam" id="PF00443">
    <property type="entry name" value="UCH"/>
    <property type="match status" value="1"/>
</dbReference>
<dbReference type="Gene3D" id="3.30.40.10">
    <property type="entry name" value="Zinc/RING finger domain, C3HC4 (zinc finger)"/>
    <property type="match status" value="1"/>
</dbReference>
<dbReference type="PROSITE" id="PS50271">
    <property type="entry name" value="ZF_UBP"/>
    <property type="match status" value="1"/>
</dbReference>
<dbReference type="OrthoDB" id="289038at2759"/>
<dbReference type="InterPro" id="IPR028889">
    <property type="entry name" value="USP"/>
</dbReference>
<evidence type="ECO:0000313" key="9">
    <source>
        <dbReference type="EMBL" id="ODV82430.1"/>
    </source>
</evidence>
<evidence type="ECO:0000259" key="7">
    <source>
        <dbReference type="PROSITE" id="PS50235"/>
    </source>
</evidence>
<dbReference type="InterPro" id="IPR013083">
    <property type="entry name" value="Znf_RING/FYVE/PHD"/>
</dbReference>
<gene>
    <name evidence="9" type="ORF">CANTADRAFT_45848</name>
</gene>
<feature type="compositionally biased region" description="Polar residues" evidence="6">
    <location>
        <begin position="1"/>
        <end position="11"/>
    </location>
</feature>
<dbReference type="Gene3D" id="3.90.70.10">
    <property type="entry name" value="Cysteine proteinases"/>
    <property type="match status" value="1"/>
</dbReference>
<dbReference type="InterPro" id="IPR001394">
    <property type="entry name" value="Peptidase_C19_UCH"/>
</dbReference>
<evidence type="ECO:0000256" key="5">
    <source>
        <dbReference type="RuleBase" id="RU366025"/>
    </source>
</evidence>
<keyword evidence="1" id="KW-0479">Metal-binding</keyword>
<dbReference type="GO" id="GO:0005634">
    <property type="term" value="C:nucleus"/>
    <property type="evidence" value="ECO:0007669"/>
    <property type="project" value="TreeGrafter"/>
</dbReference>
<dbReference type="AlphaFoldDB" id="A0A1E4SSD7"/>
<dbReference type="Proteomes" id="UP000094285">
    <property type="component" value="Unassembled WGS sequence"/>
</dbReference>
<dbReference type="GO" id="GO:0008270">
    <property type="term" value="F:zinc ion binding"/>
    <property type="evidence" value="ECO:0007669"/>
    <property type="project" value="UniProtKB-KW"/>
</dbReference>
<organism evidence="9 10">
    <name type="scientific">Suhomyces tanzawaensis NRRL Y-17324</name>
    <dbReference type="NCBI Taxonomy" id="984487"/>
    <lineage>
        <taxon>Eukaryota</taxon>
        <taxon>Fungi</taxon>
        <taxon>Dikarya</taxon>
        <taxon>Ascomycota</taxon>
        <taxon>Saccharomycotina</taxon>
        <taxon>Pichiomycetes</taxon>
        <taxon>Debaryomycetaceae</taxon>
        <taxon>Suhomyces</taxon>
    </lineage>
</organism>
<dbReference type="GO" id="GO:0016579">
    <property type="term" value="P:protein deubiquitination"/>
    <property type="evidence" value="ECO:0007669"/>
    <property type="project" value="InterPro"/>
</dbReference>
<evidence type="ECO:0000256" key="3">
    <source>
        <dbReference type="ARBA" id="ARBA00022833"/>
    </source>
</evidence>
<dbReference type="InterPro" id="IPR038765">
    <property type="entry name" value="Papain-like_cys_pep_sf"/>
</dbReference>
<evidence type="ECO:0000256" key="4">
    <source>
        <dbReference type="PROSITE-ProRule" id="PRU00502"/>
    </source>
</evidence>
<feature type="compositionally biased region" description="Low complexity" evidence="6">
    <location>
        <begin position="12"/>
        <end position="30"/>
    </location>
</feature>
<dbReference type="STRING" id="984487.A0A1E4SSD7"/>
<dbReference type="InterPro" id="IPR018200">
    <property type="entry name" value="USP_CS"/>
</dbReference>
<keyword evidence="3" id="KW-0862">Zinc</keyword>
<reference evidence="10" key="1">
    <citation type="submission" date="2016-05" db="EMBL/GenBank/DDBJ databases">
        <title>Comparative genomics of biotechnologically important yeasts.</title>
        <authorList>
            <consortium name="DOE Joint Genome Institute"/>
            <person name="Riley R."/>
            <person name="Haridas S."/>
            <person name="Wolfe K.H."/>
            <person name="Lopes M.R."/>
            <person name="Hittinger C.T."/>
            <person name="Goker M."/>
            <person name="Salamov A."/>
            <person name="Wisecaver J."/>
            <person name="Long T.M."/>
            <person name="Aerts A.L."/>
            <person name="Barry K."/>
            <person name="Choi C."/>
            <person name="Clum A."/>
            <person name="Coughlan A.Y."/>
            <person name="Deshpande S."/>
            <person name="Douglass A.P."/>
            <person name="Hanson S.J."/>
            <person name="Klenk H.-P."/>
            <person name="Labutti K."/>
            <person name="Lapidus A."/>
            <person name="Lindquist E."/>
            <person name="Lipzen A."/>
            <person name="Meier-Kolthoff J.P."/>
            <person name="Ohm R.A."/>
            <person name="Otillar R.P."/>
            <person name="Pangilinan J."/>
            <person name="Peng Y."/>
            <person name="Rokas A."/>
            <person name="Rosa C.A."/>
            <person name="Scheuner C."/>
            <person name="Sibirny A.A."/>
            <person name="Slot J.C."/>
            <person name="Stielow J.B."/>
            <person name="Sun H."/>
            <person name="Kurtzman C.P."/>
            <person name="Blackwell M."/>
            <person name="Grigoriev I.V."/>
            <person name="Jeffries T.W."/>
        </authorList>
    </citation>
    <scope>NUCLEOTIDE SEQUENCE [LARGE SCALE GENOMIC DNA]</scope>
    <source>
        <strain evidence="10">NRRL Y-17324</strain>
    </source>
</reference>
<dbReference type="SMART" id="SM00290">
    <property type="entry name" value="ZnF_UBP"/>
    <property type="match status" value="1"/>
</dbReference>
<dbReference type="PROSITE" id="PS00973">
    <property type="entry name" value="USP_2"/>
    <property type="match status" value="1"/>
</dbReference>
<dbReference type="PROSITE" id="PS50235">
    <property type="entry name" value="USP_3"/>
    <property type="match status" value="1"/>
</dbReference>
<evidence type="ECO:0000256" key="1">
    <source>
        <dbReference type="ARBA" id="ARBA00022723"/>
    </source>
</evidence>
<keyword evidence="5" id="KW-0378">Hydrolase</keyword>
<keyword evidence="2 4" id="KW-0863">Zinc-finger</keyword>
<evidence type="ECO:0000256" key="2">
    <source>
        <dbReference type="ARBA" id="ARBA00022771"/>
    </source>
</evidence>
<evidence type="ECO:0000259" key="8">
    <source>
        <dbReference type="PROSITE" id="PS50271"/>
    </source>
</evidence>
<name>A0A1E4SSD7_9ASCO</name>
<dbReference type="EC" id="3.4.19.12" evidence="5"/>
<dbReference type="GO" id="GO:0004843">
    <property type="term" value="F:cysteine-type deubiquitinase activity"/>
    <property type="evidence" value="ECO:0007669"/>
    <property type="project" value="UniProtKB-UniRule"/>
</dbReference>
<proteinExistence type="inferred from homology"/>
<keyword evidence="10" id="KW-1185">Reference proteome</keyword>
<dbReference type="PANTHER" id="PTHR24006">
    <property type="entry name" value="UBIQUITIN CARBOXYL-TERMINAL HYDROLASE"/>
    <property type="match status" value="1"/>
</dbReference>
<dbReference type="RefSeq" id="XP_020067552.1">
    <property type="nucleotide sequence ID" value="XM_020209253.1"/>
</dbReference>
<dbReference type="GO" id="GO:0006508">
    <property type="term" value="P:proteolysis"/>
    <property type="evidence" value="ECO:0007669"/>
    <property type="project" value="UniProtKB-KW"/>
</dbReference>